<evidence type="ECO:0000259" key="1">
    <source>
        <dbReference type="Pfam" id="PF04825"/>
    </source>
</evidence>
<evidence type="ECO:0000313" key="5">
    <source>
        <dbReference type="Proteomes" id="UP001152797"/>
    </source>
</evidence>
<evidence type="ECO:0000313" key="3">
    <source>
        <dbReference type="EMBL" id="CAL1135152.1"/>
    </source>
</evidence>
<accession>A0A9P1BZ10</accession>
<protein>
    <submittedName>
        <fullName evidence="4">40S ribosomal protein S24</fullName>
    </submittedName>
</protein>
<dbReference type="Pfam" id="PF04825">
    <property type="entry name" value="Rad21_Rec8_N"/>
    <property type="match status" value="1"/>
</dbReference>
<evidence type="ECO:0000313" key="2">
    <source>
        <dbReference type="EMBL" id="CAI3981777.1"/>
    </source>
</evidence>
<keyword evidence="5" id="KW-1185">Reference proteome</keyword>
<reference evidence="2" key="1">
    <citation type="submission" date="2022-10" db="EMBL/GenBank/DDBJ databases">
        <authorList>
            <person name="Chen Y."/>
            <person name="Dougan E. K."/>
            <person name="Chan C."/>
            <person name="Rhodes N."/>
            <person name="Thang M."/>
        </authorList>
    </citation>
    <scope>NUCLEOTIDE SEQUENCE</scope>
</reference>
<dbReference type="EMBL" id="CAMXCT010000660">
    <property type="protein sequence ID" value="CAI3981777.1"/>
    <property type="molecule type" value="Genomic_DNA"/>
</dbReference>
<evidence type="ECO:0000313" key="4">
    <source>
        <dbReference type="EMBL" id="CAL4769089.1"/>
    </source>
</evidence>
<dbReference type="EMBL" id="CAMXCT030000660">
    <property type="protein sequence ID" value="CAL4769089.1"/>
    <property type="molecule type" value="Genomic_DNA"/>
</dbReference>
<dbReference type="GO" id="GO:0005840">
    <property type="term" value="C:ribosome"/>
    <property type="evidence" value="ECO:0007669"/>
    <property type="project" value="UniProtKB-KW"/>
</dbReference>
<proteinExistence type="predicted"/>
<reference evidence="3" key="2">
    <citation type="submission" date="2024-04" db="EMBL/GenBank/DDBJ databases">
        <authorList>
            <person name="Chen Y."/>
            <person name="Shah S."/>
            <person name="Dougan E. K."/>
            <person name="Thang M."/>
            <person name="Chan C."/>
        </authorList>
    </citation>
    <scope>NUCLEOTIDE SEQUENCE [LARGE SCALE GENOMIC DNA]</scope>
</reference>
<comment type="caution">
    <text evidence="2">The sequence shown here is derived from an EMBL/GenBank/DDBJ whole genome shotgun (WGS) entry which is preliminary data.</text>
</comment>
<organism evidence="2">
    <name type="scientific">Cladocopium goreaui</name>
    <dbReference type="NCBI Taxonomy" id="2562237"/>
    <lineage>
        <taxon>Eukaryota</taxon>
        <taxon>Sar</taxon>
        <taxon>Alveolata</taxon>
        <taxon>Dinophyceae</taxon>
        <taxon>Suessiales</taxon>
        <taxon>Symbiodiniaceae</taxon>
        <taxon>Cladocopium</taxon>
    </lineage>
</organism>
<dbReference type="EMBL" id="CAMXCT020000660">
    <property type="protein sequence ID" value="CAL1135152.1"/>
    <property type="molecule type" value="Genomic_DNA"/>
</dbReference>
<keyword evidence="4" id="KW-0689">Ribosomal protein</keyword>
<dbReference type="AlphaFoldDB" id="A0A9P1BZ10"/>
<feature type="domain" description="Rad21/Rec8-like protein N-terminal" evidence="1">
    <location>
        <begin position="175"/>
        <end position="241"/>
    </location>
</feature>
<gene>
    <name evidence="2" type="ORF">C1SCF055_LOCUS9537</name>
</gene>
<keyword evidence="4" id="KW-0687">Ribonucleoprotein</keyword>
<name>A0A9P1BZ10_9DINO</name>
<dbReference type="InterPro" id="IPR006910">
    <property type="entry name" value="Rad21_Rec8_N"/>
</dbReference>
<sequence>MQTPAETSLVDQLAVVSLALQSLALKWPEERRRPRQVQRSEHSAAWSWDMAQCGGLGVKTMQAGGAAAAAYARVKAQHLQTAAACEGQGVRFQPMVFESTGAFDASTGQVLQQLARAVAARAGGDASELHGQLLQELCSTVRTFRARAALRRRVELGENTGVAAAAVVLRAPADDYVETDLRSLLSSISRRRSVVSLRATGHLLVGACKIYVKKCSIFEEEAEEVRTALMMAFSRPTDMQAAEELAPIREVRTHTAPPDQALLGGKRHMARIEDITLKDSKEATVLGSLDLDGPSTDDLFGSLSQGELQAGSVVQLPSRGYPGFSLVQEVTRLVRKRVLPKGALEAR</sequence>
<dbReference type="Proteomes" id="UP001152797">
    <property type="component" value="Unassembled WGS sequence"/>
</dbReference>